<accession>A0A382V0J6</accession>
<reference evidence="1" key="1">
    <citation type="submission" date="2018-05" db="EMBL/GenBank/DDBJ databases">
        <authorList>
            <person name="Lanie J.A."/>
            <person name="Ng W.-L."/>
            <person name="Kazmierczak K.M."/>
            <person name="Andrzejewski T.M."/>
            <person name="Davidsen T.M."/>
            <person name="Wayne K.J."/>
            <person name="Tettelin H."/>
            <person name="Glass J.I."/>
            <person name="Rusch D."/>
            <person name="Podicherti R."/>
            <person name="Tsui H.-C.T."/>
            <person name="Winkler M.E."/>
        </authorList>
    </citation>
    <scope>NUCLEOTIDE SEQUENCE</scope>
</reference>
<sequence length="30" mass="3184">VWLQAQDGAQSWRVHLASDASALMAADIDG</sequence>
<proteinExistence type="predicted"/>
<feature type="non-terminal residue" evidence="1">
    <location>
        <position position="1"/>
    </location>
</feature>
<dbReference type="EMBL" id="UINC01148234">
    <property type="protein sequence ID" value="SVD40009.1"/>
    <property type="molecule type" value="Genomic_DNA"/>
</dbReference>
<organism evidence="1">
    <name type="scientific">marine metagenome</name>
    <dbReference type="NCBI Taxonomy" id="408172"/>
    <lineage>
        <taxon>unclassified sequences</taxon>
        <taxon>metagenomes</taxon>
        <taxon>ecological metagenomes</taxon>
    </lineage>
</organism>
<feature type="non-terminal residue" evidence="1">
    <location>
        <position position="30"/>
    </location>
</feature>
<name>A0A382V0J6_9ZZZZ</name>
<dbReference type="AlphaFoldDB" id="A0A382V0J6"/>
<evidence type="ECO:0000313" key="1">
    <source>
        <dbReference type="EMBL" id="SVD40009.1"/>
    </source>
</evidence>
<gene>
    <name evidence="1" type="ORF">METZ01_LOCUS392863</name>
</gene>
<protein>
    <submittedName>
        <fullName evidence="1">Uncharacterized protein</fullName>
    </submittedName>
</protein>